<evidence type="ECO:0000313" key="2">
    <source>
        <dbReference type="Proteomes" id="UP001139981"/>
    </source>
</evidence>
<gene>
    <name evidence="1" type="ORF">IWW38_005534</name>
</gene>
<dbReference type="EMBL" id="JANBVB010002636">
    <property type="protein sequence ID" value="KAJ2883543.1"/>
    <property type="molecule type" value="Genomic_DNA"/>
</dbReference>
<organism evidence="1 2">
    <name type="scientific">Coemansia aciculifera</name>
    <dbReference type="NCBI Taxonomy" id="417176"/>
    <lineage>
        <taxon>Eukaryota</taxon>
        <taxon>Fungi</taxon>
        <taxon>Fungi incertae sedis</taxon>
        <taxon>Zoopagomycota</taxon>
        <taxon>Kickxellomycotina</taxon>
        <taxon>Kickxellomycetes</taxon>
        <taxon>Kickxellales</taxon>
        <taxon>Kickxellaceae</taxon>
        <taxon>Coemansia</taxon>
    </lineage>
</organism>
<keyword evidence="2" id="KW-1185">Reference proteome</keyword>
<reference evidence="1" key="1">
    <citation type="submission" date="2022-07" db="EMBL/GenBank/DDBJ databases">
        <title>Phylogenomic reconstructions and comparative analyses of Kickxellomycotina fungi.</title>
        <authorList>
            <person name="Reynolds N.K."/>
            <person name="Stajich J.E."/>
            <person name="Barry K."/>
            <person name="Grigoriev I.V."/>
            <person name="Crous P."/>
            <person name="Smith M.E."/>
        </authorList>
    </citation>
    <scope>NUCLEOTIDE SEQUENCE</scope>
    <source>
        <strain evidence="1">CBS 190363</strain>
    </source>
</reference>
<protein>
    <submittedName>
        <fullName evidence="1">Uncharacterized protein</fullName>
    </submittedName>
</protein>
<feature type="non-terminal residue" evidence="1">
    <location>
        <position position="447"/>
    </location>
</feature>
<evidence type="ECO:0000313" key="1">
    <source>
        <dbReference type="EMBL" id="KAJ2883543.1"/>
    </source>
</evidence>
<dbReference type="Proteomes" id="UP001139981">
    <property type="component" value="Unassembled WGS sequence"/>
</dbReference>
<sequence length="447" mass="49722">SDARVAHGQLVREHTKLESALAREKEESRAIHQELLAQIDETLAESNQVDAENRQMQAELHEAQSRCAELESGMQGAEAARRMVGVLETERATFKAKHAGAVEHVNRLELQLADAERDARAAAIRFRDDQSNLKDALEDLTERNHELKQQLKQQLADRSKYEESNFFVTAINDSADAIPALPSSPKLVQSVATQTEGGPTVEGGVMLTRAQVEDLKQNESAFTIMSETVQALKESKERYKAENAELTAMAETARQEIKTLRQQLASSGSSGKGGIEGQLREAETRLREVDERNLALMAKNDELVQRTGRLEMELSDLQMRCDDSAEELSMLHSQLDESDKEIQKHLGDNEQLRQTLAAKEVELDDAQGALDRAQRELALVKKSSAEAPPRDSPSGSANTSPTLDRPSRVLAQAEEDLERVEMELAATTASHAKNLERLEKARKEQRY</sequence>
<name>A0ACC1LW97_9FUNG</name>
<proteinExistence type="predicted"/>
<feature type="non-terminal residue" evidence="1">
    <location>
        <position position="1"/>
    </location>
</feature>
<accession>A0ACC1LW97</accession>
<comment type="caution">
    <text evidence="1">The sequence shown here is derived from an EMBL/GenBank/DDBJ whole genome shotgun (WGS) entry which is preliminary data.</text>
</comment>